<evidence type="ECO:0000313" key="13">
    <source>
        <dbReference type="EMBL" id="ALS97498.1"/>
    </source>
</evidence>
<feature type="coiled-coil region" evidence="10">
    <location>
        <begin position="648"/>
        <end position="675"/>
    </location>
</feature>
<dbReference type="InterPro" id="IPR014001">
    <property type="entry name" value="Helicase_ATP-bd"/>
</dbReference>
<evidence type="ECO:0000256" key="9">
    <source>
        <dbReference type="HAMAP-Rule" id="MF_01821"/>
    </source>
</evidence>
<dbReference type="InterPro" id="IPR027417">
    <property type="entry name" value="P-loop_NTPase"/>
</dbReference>
<comment type="subunit">
    <text evidence="9">Interacts with the RNAP. Has a higher affinity for the core RNAP than for the holoenzyme. Its ATPase activity is stimulated by binding to RNAP.</text>
</comment>
<dbReference type="InterPro" id="IPR040766">
    <property type="entry name" value="Tudor_2_RapA"/>
</dbReference>
<dbReference type="CDD" id="cd18011">
    <property type="entry name" value="DEXDc_RapA"/>
    <property type="match status" value="1"/>
</dbReference>
<dbReference type="PANTHER" id="PTHR45766:SF6">
    <property type="entry name" value="SWI_SNF-RELATED MATRIX-ASSOCIATED ACTIN-DEPENDENT REGULATOR OF CHROMATIN SUBFAMILY A-LIKE PROTEIN 1"/>
    <property type="match status" value="1"/>
</dbReference>
<evidence type="ECO:0000256" key="1">
    <source>
        <dbReference type="ARBA" id="ARBA00022741"/>
    </source>
</evidence>
<keyword evidence="7 9" id="KW-0010">Activator</keyword>
<feature type="binding site" evidence="9">
    <location>
        <begin position="176"/>
        <end position="183"/>
    </location>
    <ligand>
        <name>ATP</name>
        <dbReference type="ChEBI" id="CHEBI:30616"/>
    </ligand>
</feature>
<dbReference type="Pfam" id="PF00176">
    <property type="entry name" value="SNF2-rel_dom"/>
    <property type="match status" value="1"/>
</dbReference>
<dbReference type="Pfam" id="PF00271">
    <property type="entry name" value="Helicase_C"/>
    <property type="match status" value="1"/>
</dbReference>
<organism evidence="13 14">
    <name type="scientific">Lacimicrobium alkaliphilum</name>
    <dbReference type="NCBI Taxonomy" id="1526571"/>
    <lineage>
        <taxon>Bacteria</taxon>
        <taxon>Pseudomonadati</taxon>
        <taxon>Pseudomonadota</taxon>
        <taxon>Gammaproteobacteria</taxon>
        <taxon>Alteromonadales</taxon>
        <taxon>Alteromonadaceae</taxon>
        <taxon>Lacimicrobium</taxon>
    </lineage>
</organism>
<dbReference type="OrthoDB" id="9814088at2"/>
<dbReference type="SMART" id="SM00487">
    <property type="entry name" value="DEXDc"/>
    <property type="match status" value="1"/>
</dbReference>
<reference evidence="13 14" key="1">
    <citation type="submission" date="2015-12" db="EMBL/GenBank/DDBJ databases">
        <title>Complete genome of Lacimicrobium alkaliphilum KCTC 32984.</title>
        <authorList>
            <person name="Kim S.-G."/>
            <person name="Lee Y.-J."/>
        </authorList>
    </citation>
    <scope>NUCLEOTIDE SEQUENCE [LARGE SCALE GENOMIC DNA]</scope>
    <source>
        <strain evidence="13 14">YelD216</strain>
    </source>
</reference>
<dbReference type="InterPro" id="IPR040765">
    <property type="entry name" value="Tudor_1_RapA"/>
</dbReference>
<dbReference type="Gene3D" id="3.40.50.10810">
    <property type="entry name" value="Tandem AAA-ATPase domain"/>
    <property type="match status" value="1"/>
</dbReference>
<gene>
    <name evidence="9" type="primary">rapA</name>
    <name evidence="13" type="ORF">AT746_03905</name>
</gene>
<evidence type="ECO:0000313" key="14">
    <source>
        <dbReference type="Proteomes" id="UP000068447"/>
    </source>
</evidence>
<evidence type="ECO:0000259" key="11">
    <source>
        <dbReference type="PROSITE" id="PS51192"/>
    </source>
</evidence>
<dbReference type="GO" id="GO:0004386">
    <property type="term" value="F:helicase activity"/>
    <property type="evidence" value="ECO:0007669"/>
    <property type="project" value="UniProtKB-UniRule"/>
</dbReference>
<keyword evidence="3 9" id="KW-0347">Helicase</keyword>
<dbReference type="Gene3D" id="6.10.140.1500">
    <property type="match status" value="1"/>
</dbReference>
<evidence type="ECO:0000256" key="2">
    <source>
        <dbReference type="ARBA" id="ARBA00022801"/>
    </source>
</evidence>
<dbReference type="Gene3D" id="2.30.30.140">
    <property type="match status" value="1"/>
</dbReference>
<keyword evidence="14" id="KW-1185">Reference proteome</keyword>
<dbReference type="InterPro" id="IPR057342">
    <property type="entry name" value="DEXDc_RapA"/>
</dbReference>
<dbReference type="CDD" id="cd18793">
    <property type="entry name" value="SF2_C_SNF"/>
    <property type="match status" value="1"/>
</dbReference>
<dbReference type="HAMAP" id="MF_01821">
    <property type="entry name" value="Helicase_RapA"/>
    <property type="match status" value="1"/>
</dbReference>
<dbReference type="SUPFAM" id="SSF52540">
    <property type="entry name" value="P-loop containing nucleoside triphosphate hydrolases"/>
    <property type="match status" value="2"/>
</dbReference>
<evidence type="ECO:0000256" key="6">
    <source>
        <dbReference type="ARBA" id="ARBA00023125"/>
    </source>
</evidence>
<dbReference type="GO" id="GO:0016817">
    <property type="term" value="F:hydrolase activity, acting on acid anhydrides"/>
    <property type="evidence" value="ECO:0007669"/>
    <property type="project" value="InterPro"/>
</dbReference>
<feature type="short sequence motif" description="DEAH box" evidence="9">
    <location>
        <begin position="279"/>
        <end position="282"/>
    </location>
</feature>
<protein>
    <recommendedName>
        <fullName evidence="9">RNA polymerase-associated protein RapA</fullName>
        <ecNumber evidence="9">3.6.4.-</ecNumber>
    </recommendedName>
    <alternativeName>
        <fullName evidence="9">ATP-dependent helicase HepA</fullName>
    </alternativeName>
</protein>
<dbReference type="GO" id="GO:0006355">
    <property type="term" value="P:regulation of DNA-templated transcription"/>
    <property type="evidence" value="ECO:0007669"/>
    <property type="project" value="UniProtKB-UniRule"/>
</dbReference>
<keyword evidence="5 9" id="KW-0805">Transcription regulation</keyword>
<sequence>MSFALGQRWISQTESELGLGTVVEIADRTVSLLFVATGEQRTYTLASAPLVRVTFAIGDKISSHEGWQLLVDEISEQDGQLTYSGQRLDTGRKASLKETFLDHHFILDQPDQRLLSGQYDDPKWFDLRLACLEQQYQHQISPLLGMTGARVDLIPHQIHIASEVAGRYAPRVLLADEVGLGKTIEAALIIHQQILTGRAARVLIVVPDSLVHQWLVEMLRRVNLAFAIFDTERCQALNEESSNPFESEQLVLCSLDFLAQNPKYQAQAEAAPWDLLVVDEAHHLQWSEDAPSQAYQCIEALAAVTSGVLLLTATPDQLGHASHFARLRLLDPDRFYDYQAFLQEEQGYSHLADALTPLLEGETLSMAQISAIADFAPELADRLKSVNQATEQEKQHLLGELIDRHGTGRLLFRNSRSGIKGFPARILHSYPLTLPDQYKALFGQEIPELQYYLTPERHGSVQESWTQNDPRVDWFVQLLQQHKDEKVLVICASAGTAMKLAEALRVKAGIHAGVFHEGLSIVERDKMAAFFAQSEQGAQALICSEIGSEGRNFQFAHHLVLFDLPLLPDLLEQRIGRLDRIGQQQDVQIHLPYFTGSAQHRLLDWYHQGLNAFEQTCPVGSSIFEQVQQQLIAALRPDSDPALFDAVLQQSQLLYRQLKAELEAGRDKLLELNSSGRGKVEPLLEAIRSSDDSARLERFMGRLLDAIGVVQEDRDESSYILRPGDTMVNQLPGLDEEGLTITYERQAALAMEDIQFFSADHPMVRHAMDVILTDTLGKSSLALMQDKSLANGCYFIECLFVLSANASRDLQLHRHLPPTPIRLCLDAKGNEVEQSFTELQPLNSKIAGQLLKALEAQIQTGLKQAGKAAGKTARELRHSCLGRMQSELGDELDRLLNLKKLNPSIRDEEIQHLARQIHQLGELINGARLQLEAIRLIVNSH</sequence>
<dbReference type="PROSITE" id="PS51194">
    <property type="entry name" value="HELICASE_CTER"/>
    <property type="match status" value="1"/>
</dbReference>
<dbReference type="Pfam" id="PF18337">
    <property type="entry name" value="Tudor_RapA"/>
    <property type="match status" value="1"/>
</dbReference>
<dbReference type="KEGG" id="lal:AT746_03905"/>
<evidence type="ECO:0000256" key="3">
    <source>
        <dbReference type="ARBA" id="ARBA00022806"/>
    </source>
</evidence>
<keyword evidence="2 9" id="KW-0378">Hydrolase</keyword>
<dbReference type="NCBIfam" id="NF003426">
    <property type="entry name" value="PRK04914.1"/>
    <property type="match status" value="1"/>
</dbReference>
<keyword evidence="8 9" id="KW-0804">Transcription</keyword>
<dbReference type="InterPro" id="IPR022737">
    <property type="entry name" value="RapA_C"/>
</dbReference>
<proteinExistence type="inferred from homology"/>
<keyword evidence="6 9" id="KW-0238">DNA-binding</keyword>
<dbReference type="Gene3D" id="3.40.50.300">
    <property type="entry name" value="P-loop containing nucleotide triphosphate hydrolases"/>
    <property type="match status" value="1"/>
</dbReference>
<evidence type="ECO:0000259" key="12">
    <source>
        <dbReference type="PROSITE" id="PS51194"/>
    </source>
</evidence>
<dbReference type="PROSITE" id="PS51192">
    <property type="entry name" value="HELICASE_ATP_BIND_1"/>
    <property type="match status" value="1"/>
</dbReference>
<dbReference type="Proteomes" id="UP000068447">
    <property type="component" value="Chromosome"/>
</dbReference>
<evidence type="ECO:0000256" key="7">
    <source>
        <dbReference type="ARBA" id="ARBA00023159"/>
    </source>
</evidence>
<evidence type="ECO:0000256" key="10">
    <source>
        <dbReference type="SAM" id="Coils"/>
    </source>
</evidence>
<dbReference type="InterPro" id="IPR023949">
    <property type="entry name" value="Helicase_RapA"/>
</dbReference>
<dbReference type="AlphaFoldDB" id="A0A0U2RJR6"/>
<keyword evidence="4 9" id="KW-0067">ATP-binding</keyword>
<dbReference type="RefSeq" id="WP_062476695.1">
    <property type="nucleotide sequence ID" value="NZ_CP013650.1"/>
</dbReference>
<keyword evidence="10" id="KW-0175">Coiled coil</keyword>
<evidence type="ECO:0000256" key="5">
    <source>
        <dbReference type="ARBA" id="ARBA00023015"/>
    </source>
</evidence>
<dbReference type="GO" id="GO:0005524">
    <property type="term" value="F:ATP binding"/>
    <property type="evidence" value="ECO:0007669"/>
    <property type="project" value="UniProtKB-UniRule"/>
</dbReference>
<comment type="similarity">
    <text evidence="9">Belongs to the SNF2/RAD54 helicase family. RapA subfamily.</text>
</comment>
<dbReference type="InterPro" id="IPR001650">
    <property type="entry name" value="Helicase_C-like"/>
</dbReference>
<dbReference type="PANTHER" id="PTHR45766">
    <property type="entry name" value="DNA ANNEALING HELICASE AND ENDONUCLEASE ZRANB3 FAMILY MEMBER"/>
    <property type="match status" value="1"/>
</dbReference>
<dbReference type="SMART" id="SM00490">
    <property type="entry name" value="HELICc"/>
    <property type="match status" value="1"/>
</dbReference>
<keyword evidence="1 9" id="KW-0547">Nucleotide-binding</keyword>
<feature type="domain" description="Helicase ATP-binding" evidence="11">
    <location>
        <begin position="163"/>
        <end position="333"/>
    </location>
</feature>
<comment type="function">
    <text evidence="9">Transcription regulator that activates transcription by stimulating RNA polymerase (RNAP) recycling in case of stress conditions such as supercoiled DNA or high salt concentrations. Probably acts by releasing the RNAP, when it is trapped or immobilized on tightly supercoiled DNA. Does not activate transcription on linear DNA. Probably not involved in DNA repair.</text>
</comment>
<evidence type="ECO:0000256" key="8">
    <source>
        <dbReference type="ARBA" id="ARBA00023163"/>
    </source>
</evidence>
<dbReference type="EMBL" id="CP013650">
    <property type="protein sequence ID" value="ALS97498.1"/>
    <property type="molecule type" value="Genomic_DNA"/>
</dbReference>
<accession>A0A0U2RJR6</accession>
<dbReference type="Gene3D" id="2.30.30.930">
    <property type="match status" value="1"/>
</dbReference>
<dbReference type="STRING" id="1526571.AT746_03905"/>
<dbReference type="Gene3D" id="3.30.360.80">
    <property type="match status" value="1"/>
</dbReference>
<dbReference type="InterPro" id="IPR000330">
    <property type="entry name" value="SNF2_N"/>
</dbReference>
<dbReference type="EC" id="3.6.4.-" evidence="9"/>
<dbReference type="Pfam" id="PF18339">
    <property type="entry name" value="Tudor_1_RapA"/>
    <property type="match status" value="1"/>
</dbReference>
<name>A0A0U2RJR6_9ALTE</name>
<dbReference type="InterPro" id="IPR049730">
    <property type="entry name" value="SNF2/RAD54-like_C"/>
</dbReference>
<dbReference type="GO" id="GO:0003677">
    <property type="term" value="F:DNA binding"/>
    <property type="evidence" value="ECO:0007669"/>
    <property type="project" value="UniProtKB-KW"/>
</dbReference>
<dbReference type="InterPro" id="IPR038718">
    <property type="entry name" value="SNF2-like_sf"/>
</dbReference>
<dbReference type="Gene3D" id="6.10.140.2230">
    <property type="match status" value="1"/>
</dbReference>
<dbReference type="Pfam" id="PF12137">
    <property type="entry name" value="RapA_C"/>
    <property type="match status" value="1"/>
</dbReference>
<feature type="domain" description="Helicase C-terminal" evidence="12">
    <location>
        <begin position="471"/>
        <end position="625"/>
    </location>
</feature>
<evidence type="ECO:0000256" key="4">
    <source>
        <dbReference type="ARBA" id="ARBA00022840"/>
    </source>
</evidence>